<dbReference type="PROSITE" id="PS01156">
    <property type="entry name" value="TONB_DEPENDENT_REC_2"/>
    <property type="match status" value="1"/>
</dbReference>
<evidence type="ECO:0000256" key="12">
    <source>
        <dbReference type="ARBA" id="ARBA00023170"/>
    </source>
</evidence>
<keyword evidence="13 14" id="KW-0998">Cell outer membrane</keyword>
<dbReference type="PANTHER" id="PTHR32552:SF83">
    <property type="entry name" value="BLR3904 PROTEIN"/>
    <property type="match status" value="1"/>
</dbReference>
<proteinExistence type="inferred from homology"/>
<dbReference type="Pfam" id="PF07715">
    <property type="entry name" value="Plug"/>
    <property type="match status" value="1"/>
</dbReference>
<evidence type="ECO:0000313" key="21">
    <source>
        <dbReference type="Proteomes" id="UP000366065"/>
    </source>
</evidence>
<dbReference type="InterPro" id="IPR000531">
    <property type="entry name" value="Beta-barrel_TonB"/>
</dbReference>
<evidence type="ECO:0000256" key="5">
    <source>
        <dbReference type="ARBA" id="ARBA00022496"/>
    </source>
</evidence>
<evidence type="ECO:0000256" key="16">
    <source>
        <dbReference type="RuleBase" id="RU003357"/>
    </source>
</evidence>
<dbReference type="InterPro" id="IPR037066">
    <property type="entry name" value="Plug_dom_sf"/>
</dbReference>
<comment type="subcellular location">
    <subcellularLocation>
        <location evidence="1 14">Cell outer membrane</location>
        <topology evidence="1 14">Multi-pass membrane protein</topology>
    </subcellularLocation>
</comment>
<evidence type="ECO:0000256" key="9">
    <source>
        <dbReference type="ARBA" id="ARBA00023065"/>
    </source>
</evidence>
<keyword evidence="12 20" id="KW-0675">Receptor</keyword>
<keyword evidence="3 14" id="KW-0813">Transport</keyword>
<dbReference type="InterPro" id="IPR010105">
    <property type="entry name" value="TonB_sidphr_rcpt"/>
</dbReference>
<evidence type="ECO:0000256" key="10">
    <source>
        <dbReference type="ARBA" id="ARBA00023077"/>
    </source>
</evidence>
<dbReference type="Gene3D" id="2.40.170.20">
    <property type="entry name" value="TonB-dependent receptor, beta-barrel domain"/>
    <property type="match status" value="1"/>
</dbReference>
<dbReference type="RefSeq" id="WP_150720336.1">
    <property type="nucleotide sequence ID" value="NZ_CABPRV010000002.1"/>
</dbReference>
<dbReference type="SUPFAM" id="SSF56935">
    <property type="entry name" value="Porins"/>
    <property type="match status" value="1"/>
</dbReference>
<dbReference type="NCBIfam" id="TIGR01783">
    <property type="entry name" value="TonB-siderophor"/>
    <property type="match status" value="1"/>
</dbReference>
<dbReference type="PANTHER" id="PTHR32552">
    <property type="entry name" value="FERRICHROME IRON RECEPTOR-RELATED"/>
    <property type="match status" value="1"/>
</dbReference>
<name>A0ABY6VRV0_9BURK</name>
<reference evidence="20 21" key="1">
    <citation type="submission" date="2019-08" db="EMBL/GenBank/DDBJ databases">
        <authorList>
            <person name="Peeters C."/>
        </authorList>
    </citation>
    <scope>NUCLEOTIDE SEQUENCE [LARGE SCALE GENOMIC DNA]</scope>
    <source>
        <strain evidence="20 21">LMG 20602</strain>
    </source>
</reference>
<organism evidence="20 21">
    <name type="scientific">Pandoraea capi</name>
    <dbReference type="NCBI Taxonomy" id="2508286"/>
    <lineage>
        <taxon>Bacteria</taxon>
        <taxon>Pseudomonadati</taxon>
        <taxon>Pseudomonadota</taxon>
        <taxon>Betaproteobacteria</taxon>
        <taxon>Burkholderiales</taxon>
        <taxon>Burkholderiaceae</taxon>
        <taxon>Pandoraea</taxon>
    </lineage>
</organism>
<keyword evidence="21" id="KW-1185">Reference proteome</keyword>
<feature type="compositionally biased region" description="Low complexity" evidence="17">
    <location>
        <begin position="755"/>
        <end position="769"/>
    </location>
</feature>
<keyword evidence="9" id="KW-0406">Ion transport</keyword>
<dbReference type="InterPro" id="IPR012910">
    <property type="entry name" value="Plug_dom"/>
</dbReference>
<feature type="domain" description="TonB-dependent receptor-like beta-barrel" evidence="18">
    <location>
        <begin position="303"/>
        <end position="808"/>
    </location>
</feature>
<evidence type="ECO:0000256" key="2">
    <source>
        <dbReference type="ARBA" id="ARBA00009810"/>
    </source>
</evidence>
<feature type="region of interest" description="Disordered" evidence="17">
    <location>
        <begin position="754"/>
        <end position="773"/>
    </location>
</feature>
<comment type="similarity">
    <text evidence="2 14 16">Belongs to the TonB-dependent receptor family.</text>
</comment>
<evidence type="ECO:0000256" key="6">
    <source>
        <dbReference type="ARBA" id="ARBA00022692"/>
    </source>
</evidence>
<accession>A0ABY6VRV0</accession>
<keyword evidence="7" id="KW-0732">Signal</keyword>
<dbReference type="EMBL" id="CABPRV010000002">
    <property type="protein sequence ID" value="VVD81043.1"/>
    <property type="molecule type" value="Genomic_DNA"/>
</dbReference>
<evidence type="ECO:0000256" key="17">
    <source>
        <dbReference type="SAM" id="MobiDB-lite"/>
    </source>
</evidence>
<sequence length="844" mass="89690">MKHLNSLEADASLAPFAVSPGAAPGVTGVTTVTAVTTTSANSRHTRARLKTRVTVAAALAAASLHAAAQTALATAVTPAPAPGSTAAPAQATAASADAVALPATSVTATVDAPYKAETVSSSRYTAPLRDIPQSITVVPKKVLEEQNAQSLQDILKNVPGITFMSGEGNLGWGDLFSIRGFSAEQSITIDGVRDAGLSSRNDTFDLDRVEVYKGTGTIESGVAALGGSVNLVSKEAELGSFYRSSFGLGSDNYRRMTADLNQQLGDSTALRLNLMSHHNGVAGRDEVKNDRYGIAASLGLGLGTSTRVIFDVFHQKDNNVPDTGLPIQRGTGGQLMPGVQQSNWYGAAGIYTQQTESTSLSGRVEHDFNDTTRIRSQLRWQQTDNFSVLSPARFFAANANGSKICTGTRCATLGYTGIGPLTNIGGVNSYSDYGLTSAPYGILRGSNFGNSTRYQILDNQTDLRFSVNTGPFKHDVVTGFELYRETYGGNPRAAYVPAGDMFFNMANPSNSFAGTWSMEGNNQSSSTVNDAAIFASDTITLSPHWQVLASLRYDRWRAETNAPSGASITSSTDGAWSGRAGLVYKPVEPGSIYVSYSRATQPTAIGASTNNLIFGTASTAKYDPATSQTYEMGTKWDLAGGALGLTAAIFRTELSNSWQYTSDDTSPVRALPAKRVDGVELGLQGNITDKWSIFAGVSRMKSRITKGANEGAEAANVPDWSGSIWTSYKVTPDLALSYGVQYVGHRRYTDNLYVGGQNNNSSNASGPSGVNPIYTQDNEKAPSYWVHNIAARYRVNRHVHVNLNLNNVFNKFYYAQIGASLDGFQLYGVPGAGRTVTVSADIAF</sequence>
<keyword evidence="8" id="KW-0408">Iron</keyword>
<evidence type="ECO:0000256" key="8">
    <source>
        <dbReference type="ARBA" id="ARBA00023004"/>
    </source>
</evidence>
<feature type="domain" description="TonB-dependent receptor plug" evidence="19">
    <location>
        <begin position="128"/>
        <end position="227"/>
    </location>
</feature>
<keyword evidence="5" id="KW-0410">Iron transport</keyword>
<dbReference type="InterPro" id="IPR010917">
    <property type="entry name" value="TonB_rcpt_CS"/>
</dbReference>
<dbReference type="Pfam" id="PF00593">
    <property type="entry name" value="TonB_dep_Rec_b-barrel"/>
    <property type="match status" value="1"/>
</dbReference>
<dbReference type="PROSITE" id="PS52016">
    <property type="entry name" value="TONB_DEPENDENT_REC_3"/>
    <property type="match status" value="1"/>
</dbReference>
<evidence type="ECO:0000256" key="11">
    <source>
        <dbReference type="ARBA" id="ARBA00023136"/>
    </source>
</evidence>
<feature type="short sequence motif" description="TonB C-terminal box" evidence="15">
    <location>
        <begin position="827"/>
        <end position="844"/>
    </location>
</feature>
<keyword evidence="10 16" id="KW-0798">TonB box</keyword>
<evidence type="ECO:0000256" key="14">
    <source>
        <dbReference type="PROSITE-ProRule" id="PRU01360"/>
    </source>
</evidence>
<evidence type="ECO:0000256" key="7">
    <source>
        <dbReference type="ARBA" id="ARBA00022729"/>
    </source>
</evidence>
<comment type="caution">
    <text evidence="20">The sequence shown here is derived from an EMBL/GenBank/DDBJ whole genome shotgun (WGS) entry which is preliminary data.</text>
</comment>
<evidence type="ECO:0000256" key="15">
    <source>
        <dbReference type="PROSITE-ProRule" id="PRU10144"/>
    </source>
</evidence>
<evidence type="ECO:0000259" key="18">
    <source>
        <dbReference type="Pfam" id="PF00593"/>
    </source>
</evidence>
<gene>
    <name evidence="20" type="ORF">PCA20602_01119</name>
</gene>
<evidence type="ECO:0000259" key="19">
    <source>
        <dbReference type="Pfam" id="PF07715"/>
    </source>
</evidence>
<dbReference type="CDD" id="cd01347">
    <property type="entry name" value="ligand_gated_channel"/>
    <property type="match status" value="1"/>
</dbReference>
<dbReference type="InterPro" id="IPR036942">
    <property type="entry name" value="Beta-barrel_TonB_sf"/>
</dbReference>
<evidence type="ECO:0000256" key="1">
    <source>
        <dbReference type="ARBA" id="ARBA00004571"/>
    </source>
</evidence>
<keyword evidence="11 14" id="KW-0472">Membrane</keyword>
<evidence type="ECO:0000313" key="20">
    <source>
        <dbReference type="EMBL" id="VVD81043.1"/>
    </source>
</evidence>
<dbReference type="Gene3D" id="2.170.130.10">
    <property type="entry name" value="TonB-dependent receptor, plug domain"/>
    <property type="match status" value="1"/>
</dbReference>
<evidence type="ECO:0000256" key="13">
    <source>
        <dbReference type="ARBA" id="ARBA00023237"/>
    </source>
</evidence>
<evidence type="ECO:0000256" key="4">
    <source>
        <dbReference type="ARBA" id="ARBA00022452"/>
    </source>
</evidence>
<keyword evidence="6 14" id="KW-0812">Transmembrane</keyword>
<evidence type="ECO:0000256" key="3">
    <source>
        <dbReference type="ARBA" id="ARBA00022448"/>
    </source>
</evidence>
<keyword evidence="4 14" id="KW-1134">Transmembrane beta strand</keyword>
<dbReference type="Proteomes" id="UP000366065">
    <property type="component" value="Unassembled WGS sequence"/>
</dbReference>
<dbReference type="InterPro" id="IPR039426">
    <property type="entry name" value="TonB-dep_rcpt-like"/>
</dbReference>
<protein>
    <submittedName>
        <fullName evidence="20">TonB-dependent receptor</fullName>
    </submittedName>
</protein>